<feature type="domain" description="Plant heme peroxidase family profile" evidence="19">
    <location>
        <begin position="102"/>
        <end position="329"/>
    </location>
</feature>
<gene>
    <name evidence="20" type="ORF">CVT26_012539</name>
</gene>
<evidence type="ECO:0000256" key="5">
    <source>
        <dbReference type="ARBA" id="ARBA00022617"/>
    </source>
</evidence>
<keyword evidence="4 17" id="KW-0575">Peroxidase</keyword>
<keyword evidence="7 17" id="KW-0732">Signal</keyword>
<dbReference type="InterPro" id="IPR002016">
    <property type="entry name" value="Haem_peroxidase"/>
</dbReference>
<dbReference type="PANTHER" id="PTHR31356:SF66">
    <property type="entry name" value="CATALASE-PEROXIDASE"/>
    <property type="match status" value="1"/>
</dbReference>
<dbReference type="GO" id="GO:0042744">
    <property type="term" value="P:hydrogen peroxide catabolic process"/>
    <property type="evidence" value="ECO:0007669"/>
    <property type="project" value="UniProtKB-KW"/>
</dbReference>
<feature type="binding site" evidence="14">
    <location>
        <position position="234"/>
    </location>
    <ligand>
        <name>Ca(2+)</name>
        <dbReference type="ChEBI" id="CHEBI:29108"/>
        <label>2</label>
    </ligand>
</feature>
<dbReference type="Gene3D" id="1.10.420.10">
    <property type="entry name" value="Peroxidase, domain 2"/>
    <property type="match status" value="1"/>
</dbReference>
<dbReference type="PANTHER" id="PTHR31356">
    <property type="entry name" value="THYLAKOID LUMENAL 29 KDA PROTEIN, CHLOROPLASTIC-RELATED"/>
    <property type="match status" value="1"/>
</dbReference>
<evidence type="ECO:0000256" key="9">
    <source>
        <dbReference type="ARBA" id="ARBA00023002"/>
    </source>
</evidence>
<keyword evidence="13" id="KW-0376">Hydrogen peroxide</keyword>
<keyword evidence="5 14" id="KW-0349">Heme</keyword>
<dbReference type="Proteomes" id="UP000284706">
    <property type="component" value="Unassembled WGS sequence"/>
</dbReference>
<evidence type="ECO:0000256" key="17">
    <source>
        <dbReference type="RuleBase" id="RU363051"/>
    </source>
</evidence>
<dbReference type="InParanoid" id="A0A409X5L8"/>
<dbReference type="InterPro" id="IPR001621">
    <property type="entry name" value="Ligninase"/>
</dbReference>
<accession>A0A409X5L8</accession>
<dbReference type="OrthoDB" id="2113341at2759"/>
<keyword evidence="21" id="KW-1185">Reference proteome</keyword>
<evidence type="ECO:0000256" key="6">
    <source>
        <dbReference type="ARBA" id="ARBA00022723"/>
    </source>
</evidence>
<dbReference type="Gene3D" id="1.10.520.10">
    <property type="match status" value="1"/>
</dbReference>
<evidence type="ECO:0000256" key="12">
    <source>
        <dbReference type="ARBA" id="ARBA00023180"/>
    </source>
</evidence>
<comment type="cofactor">
    <cofactor evidence="14">
        <name>heme b</name>
        <dbReference type="ChEBI" id="CHEBI:60344"/>
    </cofactor>
    <text evidence="14">Binds 1 heme b (iron(II)-protoporphyrin IX) group per subunit.</text>
</comment>
<keyword evidence="6 14" id="KW-0479">Metal-binding</keyword>
<feature type="disulfide bond" evidence="16">
    <location>
        <begin position="33"/>
        <end position="325"/>
    </location>
</feature>
<dbReference type="Pfam" id="PF11895">
    <property type="entry name" value="Peroxidase_ext"/>
    <property type="match status" value="1"/>
</dbReference>
<reference evidence="20 21" key="1">
    <citation type="journal article" date="2018" name="Evol. Lett.">
        <title>Horizontal gene cluster transfer increased hallucinogenic mushroom diversity.</title>
        <authorList>
            <person name="Reynolds H.T."/>
            <person name="Vijayakumar V."/>
            <person name="Gluck-Thaler E."/>
            <person name="Korotkin H.B."/>
            <person name="Matheny P.B."/>
            <person name="Slot J.C."/>
        </authorList>
    </citation>
    <scope>NUCLEOTIDE SEQUENCE [LARGE SCALE GENOMIC DNA]</scope>
    <source>
        <strain evidence="20 21">SRW20</strain>
    </source>
</reference>
<evidence type="ECO:0000256" key="11">
    <source>
        <dbReference type="ARBA" id="ARBA00023157"/>
    </source>
</evidence>
<feature type="binding site" evidence="14">
    <location>
        <position position="83"/>
    </location>
    <ligand>
        <name>Ca(2+)</name>
        <dbReference type="ChEBI" id="CHEBI:29108"/>
        <label>1</label>
    </ligand>
</feature>
<keyword evidence="3" id="KW-0964">Secreted</keyword>
<feature type="site" description="Transition state stabilizer" evidence="15">
    <location>
        <position position="62"/>
    </location>
</feature>
<dbReference type="GO" id="GO:0005576">
    <property type="term" value="C:extracellular region"/>
    <property type="evidence" value="ECO:0007669"/>
    <property type="project" value="UniProtKB-SubCell"/>
</dbReference>
<keyword evidence="10 14" id="KW-0408">Iron</keyword>
<name>A0A409X5L8_9AGAR</name>
<comment type="similarity">
    <text evidence="2 17">Belongs to the peroxidase family. Ligninase subfamily.</text>
</comment>
<keyword evidence="8 14" id="KW-0106">Calcium</keyword>
<feature type="disulfide bond" evidence="16">
    <location>
        <begin position="53"/>
        <end position="146"/>
    </location>
</feature>
<dbReference type="STRING" id="231916.A0A409X5L8"/>
<evidence type="ECO:0000256" key="13">
    <source>
        <dbReference type="ARBA" id="ARBA00023324"/>
    </source>
</evidence>
<feature type="chain" id="PRO_5018821129" description="Peroxidase" evidence="17">
    <location>
        <begin position="23"/>
        <end position="379"/>
    </location>
</feature>
<dbReference type="Pfam" id="PF00141">
    <property type="entry name" value="peroxidase"/>
    <property type="match status" value="1"/>
</dbReference>
<feature type="binding site" evidence="14">
    <location>
        <position position="241"/>
    </location>
    <ligand>
        <name>Ca(2+)</name>
        <dbReference type="ChEBI" id="CHEBI:29108"/>
        <label>2</label>
    </ligand>
</feature>
<dbReference type="GO" id="GO:0020037">
    <property type="term" value="F:heme binding"/>
    <property type="evidence" value="ECO:0007669"/>
    <property type="project" value="UniProtKB-UniRule"/>
</dbReference>
<evidence type="ECO:0000256" key="18">
    <source>
        <dbReference type="SAM" id="MobiDB-lite"/>
    </source>
</evidence>
<evidence type="ECO:0000256" key="7">
    <source>
        <dbReference type="ARBA" id="ARBA00022729"/>
    </source>
</evidence>
<dbReference type="GO" id="GO:0004601">
    <property type="term" value="F:peroxidase activity"/>
    <property type="evidence" value="ECO:0007669"/>
    <property type="project" value="UniProtKB-KW"/>
</dbReference>
<evidence type="ECO:0000256" key="14">
    <source>
        <dbReference type="PIRSR" id="PIRSR601621-2"/>
    </source>
</evidence>
<feature type="disulfide bond" evidence="16">
    <location>
        <begin position="289"/>
        <end position="354"/>
    </location>
</feature>
<evidence type="ECO:0000313" key="21">
    <source>
        <dbReference type="Proteomes" id="UP000284706"/>
    </source>
</evidence>
<sequence>MGTHIALLIVTAVALLKHSVQGDGVNNVKNIDCCQFFPVIDDLLDLFEGPNTCSEDGALMVRLAYSDAMGIDPMLSGGGADGSLVTFSAVELQDPANDGLDNIIDPVRTLVENHEIEAGDMSHSQISDTNESLSVQFAAAIALANCPGAPRVKFMMGRPAATAPAPIDLVPEPPSSPKEALMNENLNNIDTTTFILERFSSIGFSPSEVVSLLAAHSIATASDIDSIVPGTPLDSTPFIFDTQLYIEVALRGFLFTSTGENQGEVGSAVQGVLRLESDHNLARDSRTNCFWQSLASNQTAMQAQFAAAWFKLSLSGHNATSLTDCSDVIPTPLGITTPPHFPPSLSNDNVDQACATAAFPTLPTEPGPPLVVQPRQQDD</sequence>
<proteinExistence type="inferred from homology"/>
<dbReference type="GO" id="GO:0000302">
    <property type="term" value="P:response to reactive oxygen species"/>
    <property type="evidence" value="ECO:0007669"/>
    <property type="project" value="TreeGrafter"/>
</dbReference>
<dbReference type="InterPro" id="IPR019793">
    <property type="entry name" value="Peroxidases_heam-ligand_BS"/>
</dbReference>
<feature type="binding site" evidence="14">
    <location>
        <position position="81"/>
    </location>
    <ligand>
        <name>Ca(2+)</name>
        <dbReference type="ChEBI" id="CHEBI:29108"/>
        <label>1</label>
    </ligand>
</feature>
<evidence type="ECO:0000259" key="19">
    <source>
        <dbReference type="PROSITE" id="PS50873"/>
    </source>
</evidence>
<feature type="binding site" evidence="14">
    <location>
        <position position="217"/>
    </location>
    <ligand>
        <name>Ca(2+)</name>
        <dbReference type="ChEBI" id="CHEBI:29108"/>
        <label>2</label>
    </ligand>
</feature>
<feature type="signal peptide" evidence="17">
    <location>
        <begin position="1"/>
        <end position="22"/>
    </location>
</feature>
<organism evidence="20 21">
    <name type="scientific">Gymnopilus dilepis</name>
    <dbReference type="NCBI Taxonomy" id="231916"/>
    <lineage>
        <taxon>Eukaryota</taxon>
        <taxon>Fungi</taxon>
        <taxon>Dikarya</taxon>
        <taxon>Basidiomycota</taxon>
        <taxon>Agaricomycotina</taxon>
        <taxon>Agaricomycetes</taxon>
        <taxon>Agaricomycetidae</taxon>
        <taxon>Agaricales</taxon>
        <taxon>Agaricineae</taxon>
        <taxon>Hymenogastraceae</taxon>
        <taxon>Gymnopilus</taxon>
    </lineage>
</organism>
<evidence type="ECO:0000256" key="8">
    <source>
        <dbReference type="ARBA" id="ARBA00022837"/>
    </source>
</evidence>
<dbReference type="SUPFAM" id="SSF48113">
    <property type="entry name" value="Heme-dependent peroxidases"/>
    <property type="match status" value="1"/>
</dbReference>
<feature type="region of interest" description="Disordered" evidence="18">
    <location>
        <begin position="360"/>
        <end position="379"/>
    </location>
</feature>
<evidence type="ECO:0000256" key="2">
    <source>
        <dbReference type="ARBA" id="ARBA00006089"/>
    </source>
</evidence>
<comment type="subcellular location">
    <subcellularLocation>
        <location evidence="1">Secreted</location>
    </subcellularLocation>
</comment>
<evidence type="ECO:0000256" key="15">
    <source>
        <dbReference type="PIRSR" id="PIRSR601621-3"/>
    </source>
</evidence>
<dbReference type="AlphaFoldDB" id="A0A409X5L8"/>
<dbReference type="PRINTS" id="PR00462">
    <property type="entry name" value="LIGNINASE"/>
</dbReference>
<dbReference type="EMBL" id="NHYE01004166">
    <property type="protein sequence ID" value="PPQ86010.1"/>
    <property type="molecule type" value="Genomic_DNA"/>
</dbReference>
<evidence type="ECO:0000313" key="20">
    <source>
        <dbReference type="EMBL" id="PPQ86010.1"/>
    </source>
</evidence>
<evidence type="ECO:0000256" key="16">
    <source>
        <dbReference type="PIRSR" id="PIRSR601621-4"/>
    </source>
</evidence>
<feature type="binding site" evidence="14">
    <location>
        <position position="236"/>
    </location>
    <ligand>
        <name>Ca(2+)</name>
        <dbReference type="ChEBI" id="CHEBI:29108"/>
        <label>2</label>
    </ligand>
</feature>
<feature type="binding site" evidence="14">
    <location>
        <position position="79"/>
    </location>
    <ligand>
        <name>Ca(2+)</name>
        <dbReference type="ChEBI" id="CHEBI:29108"/>
        <label>1</label>
    </ligand>
</feature>
<evidence type="ECO:0000256" key="4">
    <source>
        <dbReference type="ARBA" id="ARBA00022559"/>
    </source>
</evidence>
<feature type="binding site" description="axial binding residue" evidence="14">
    <location>
        <position position="216"/>
    </location>
    <ligand>
        <name>heme b</name>
        <dbReference type="ChEBI" id="CHEBI:60344"/>
    </ligand>
    <ligandPart>
        <name>Fe</name>
        <dbReference type="ChEBI" id="CHEBI:18248"/>
    </ligandPart>
</feature>
<comment type="caution">
    <text evidence="20">The sequence shown here is derived from an EMBL/GenBank/DDBJ whole genome shotgun (WGS) entry which is preliminary data.</text>
</comment>
<dbReference type="GO" id="GO:0034599">
    <property type="term" value="P:cellular response to oxidative stress"/>
    <property type="evidence" value="ECO:0007669"/>
    <property type="project" value="InterPro"/>
</dbReference>
<keyword evidence="11 16" id="KW-1015">Disulfide bond</keyword>
<evidence type="ECO:0000256" key="1">
    <source>
        <dbReference type="ARBA" id="ARBA00004613"/>
    </source>
</evidence>
<dbReference type="PROSITE" id="PS50873">
    <property type="entry name" value="PEROXIDASE_4"/>
    <property type="match status" value="1"/>
</dbReference>
<keyword evidence="9 17" id="KW-0560">Oxidoreductase</keyword>
<dbReference type="InterPro" id="IPR024589">
    <property type="entry name" value="Ligninase_C"/>
</dbReference>
<keyword evidence="12" id="KW-0325">Glycoprotein</keyword>
<dbReference type="InterPro" id="IPR010255">
    <property type="entry name" value="Haem_peroxidase_sf"/>
</dbReference>
<dbReference type="InterPro" id="IPR044831">
    <property type="entry name" value="Ccp1-like"/>
</dbReference>
<evidence type="ECO:0000256" key="10">
    <source>
        <dbReference type="ARBA" id="ARBA00023004"/>
    </source>
</evidence>
<feature type="binding site" evidence="14">
    <location>
        <position position="67"/>
    </location>
    <ligand>
        <name>Ca(2+)</name>
        <dbReference type="ChEBI" id="CHEBI:29108"/>
        <label>1</label>
    </ligand>
</feature>
<dbReference type="GO" id="GO:0046872">
    <property type="term" value="F:metal ion binding"/>
    <property type="evidence" value="ECO:0007669"/>
    <property type="project" value="UniProtKB-UniRule"/>
</dbReference>
<comment type="cofactor">
    <cofactor evidence="14 17">
        <name>Ca(2+)</name>
        <dbReference type="ChEBI" id="CHEBI:29108"/>
    </cofactor>
    <text evidence="14 17">Binds 2 calcium ions per subunit.</text>
</comment>
<dbReference type="EC" id="1.11.1.-" evidence="17"/>
<dbReference type="PROSITE" id="PS00435">
    <property type="entry name" value="PEROXIDASE_1"/>
    <property type="match status" value="1"/>
</dbReference>
<evidence type="ECO:0000256" key="3">
    <source>
        <dbReference type="ARBA" id="ARBA00022525"/>
    </source>
</evidence>
<protein>
    <recommendedName>
        <fullName evidence="17">Peroxidase</fullName>
        <ecNumber evidence="17">1.11.1.-</ecNumber>
    </recommendedName>
</protein>